<keyword evidence="9 13" id="KW-0093">Biotin biosynthesis</keyword>
<name>A0AAE6FU45_9PROT</name>
<dbReference type="GO" id="GO:0004015">
    <property type="term" value="F:adenosylmethionine-8-amino-7-oxononanoate transaminase activity"/>
    <property type="evidence" value="ECO:0007669"/>
    <property type="project" value="UniProtKB-UniRule"/>
</dbReference>
<dbReference type="PIRSF" id="PIRSF000521">
    <property type="entry name" value="Transaminase_4ab_Lys_Orn"/>
    <property type="match status" value="1"/>
</dbReference>
<feature type="binding site" evidence="13">
    <location>
        <begin position="113"/>
        <end position="114"/>
    </location>
    <ligand>
        <name>pyridoxal 5'-phosphate</name>
        <dbReference type="ChEBI" id="CHEBI:597326"/>
    </ligand>
</feature>
<keyword evidence="10 13" id="KW-0663">Pyridoxal phosphate</keyword>
<feature type="binding site" evidence="13">
    <location>
        <position position="252"/>
    </location>
    <ligand>
        <name>pyridoxal 5'-phosphate</name>
        <dbReference type="ChEBI" id="CHEBI:597326"/>
    </ligand>
</feature>
<dbReference type="InterPro" id="IPR005814">
    <property type="entry name" value="Aminotrans_3"/>
</dbReference>
<feature type="modified residue" description="N6-(pyridoxal phosphate)lysine" evidence="13">
    <location>
        <position position="281"/>
    </location>
</feature>
<keyword evidence="5 13" id="KW-0963">Cytoplasm</keyword>
<dbReference type="GO" id="GO:0005737">
    <property type="term" value="C:cytoplasm"/>
    <property type="evidence" value="ECO:0007669"/>
    <property type="project" value="UniProtKB-SubCell"/>
</dbReference>
<dbReference type="InterPro" id="IPR015424">
    <property type="entry name" value="PyrdxlP-dep_Trfase"/>
</dbReference>
<dbReference type="Gene3D" id="3.40.640.10">
    <property type="entry name" value="Type I PLP-dependent aspartate aminotransferase-like (Major domain)"/>
    <property type="match status" value="1"/>
</dbReference>
<dbReference type="CDD" id="cd00610">
    <property type="entry name" value="OAT_like"/>
    <property type="match status" value="1"/>
</dbReference>
<evidence type="ECO:0000313" key="15">
    <source>
        <dbReference type="Proteomes" id="UP000312102"/>
    </source>
</evidence>
<feature type="binding site" evidence="13">
    <location>
        <position position="315"/>
    </location>
    <ligand>
        <name>substrate</name>
    </ligand>
</feature>
<evidence type="ECO:0000256" key="9">
    <source>
        <dbReference type="ARBA" id="ARBA00022756"/>
    </source>
</evidence>
<feature type="binding site" evidence="13">
    <location>
        <begin position="316"/>
        <end position="317"/>
    </location>
    <ligand>
        <name>pyridoxal 5'-phosphate</name>
        <dbReference type="ChEBI" id="CHEBI:597326"/>
    </ligand>
</feature>
<evidence type="ECO:0000313" key="14">
    <source>
        <dbReference type="EMBL" id="QDD13886.1"/>
    </source>
</evidence>
<proteinExistence type="inferred from homology"/>
<dbReference type="GO" id="GO:0009102">
    <property type="term" value="P:biotin biosynthetic process"/>
    <property type="evidence" value="ECO:0007669"/>
    <property type="project" value="UniProtKB-UniRule"/>
</dbReference>
<evidence type="ECO:0000256" key="6">
    <source>
        <dbReference type="ARBA" id="ARBA00022576"/>
    </source>
</evidence>
<evidence type="ECO:0000256" key="7">
    <source>
        <dbReference type="ARBA" id="ARBA00022679"/>
    </source>
</evidence>
<dbReference type="InterPro" id="IPR005815">
    <property type="entry name" value="BioA"/>
</dbReference>
<evidence type="ECO:0000256" key="13">
    <source>
        <dbReference type="HAMAP-Rule" id="MF_00834"/>
    </source>
</evidence>
<dbReference type="FunFam" id="3.40.640.10:FF:000078">
    <property type="entry name" value="Adenosylmethionine-8-amino-7-oxononanoate aminotransferase"/>
    <property type="match status" value="1"/>
</dbReference>
<comment type="subcellular location">
    <subcellularLocation>
        <location evidence="2 13">Cytoplasm</location>
    </subcellularLocation>
</comment>
<evidence type="ECO:0000256" key="2">
    <source>
        <dbReference type="ARBA" id="ARBA00004496"/>
    </source>
</evidence>
<dbReference type="NCBIfam" id="NF004624">
    <property type="entry name" value="PRK05964.1"/>
    <property type="match status" value="1"/>
</dbReference>
<comment type="cofactor">
    <cofactor evidence="1 13">
        <name>pyridoxal 5'-phosphate</name>
        <dbReference type="ChEBI" id="CHEBI:597326"/>
    </cofactor>
</comment>
<dbReference type="InterPro" id="IPR015421">
    <property type="entry name" value="PyrdxlP-dep_Trfase_major"/>
</dbReference>
<dbReference type="InterPro" id="IPR049704">
    <property type="entry name" value="Aminotrans_3_PPA_site"/>
</dbReference>
<feature type="binding site" evidence="13">
    <location>
        <position position="146"/>
    </location>
    <ligand>
        <name>substrate</name>
    </ligand>
</feature>
<comment type="similarity">
    <text evidence="12 13">Belongs to the class-III pyridoxal-phosphate-dependent aminotransferase family. BioA subfamily.</text>
</comment>
<dbReference type="PROSITE" id="PS00600">
    <property type="entry name" value="AA_TRANSFER_CLASS_3"/>
    <property type="match status" value="1"/>
</dbReference>
<evidence type="ECO:0000256" key="12">
    <source>
        <dbReference type="ARBA" id="ARBA00060970"/>
    </source>
</evidence>
<feature type="binding site" evidence="13">
    <location>
        <position position="400"/>
    </location>
    <ligand>
        <name>substrate</name>
    </ligand>
</feature>
<dbReference type="RefSeq" id="WP_139883732.1">
    <property type="nucleotide sequence ID" value="NZ_CP040986.1"/>
</dbReference>
<dbReference type="KEGG" id="mrk:FIT61_05535"/>
<feature type="site" description="Participates in the substrate recognition with KAPA and in a stacking interaction with the adenine ring of SAM" evidence="13">
    <location>
        <position position="18"/>
    </location>
</feature>
<feature type="binding site" evidence="13">
    <location>
        <position position="55"/>
    </location>
    <ligand>
        <name>substrate</name>
    </ligand>
</feature>
<dbReference type="NCBIfam" id="TIGR00508">
    <property type="entry name" value="bioA"/>
    <property type="match status" value="1"/>
</dbReference>
<evidence type="ECO:0000256" key="1">
    <source>
        <dbReference type="ARBA" id="ARBA00001933"/>
    </source>
</evidence>
<dbReference type="Proteomes" id="UP000312102">
    <property type="component" value="Chromosome"/>
</dbReference>
<dbReference type="AlphaFoldDB" id="A0AAE6FU45"/>
<protein>
    <recommendedName>
        <fullName evidence="13">Adenosylmethionine-8-amino-7-oxononanoate aminotransferase</fullName>
        <ecNumber evidence="13">2.6.1.62</ecNumber>
    </recommendedName>
    <alternativeName>
        <fullName evidence="13">7,8-diamino-pelargonic acid aminotransferase</fullName>
        <shortName evidence="13">DAPA AT</shortName>
        <shortName evidence="13">DAPA aminotransferase</shortName>
    </alternativeName>
    <alternativeName>
        <fullName evidence="13">7,8-diaminononanoate synthase</fullName>
        <shortName evidence="13">DANS</shortName>
    </alternativeName>
    <alternativeName>
        <fullName evidence="13">Diaminopelargonic acid synthase</fullName>
    </alternativeName>
</protein>
<evidence type="ECO:0000256" key="4">
    <source>
        <dbReference type="ARBA" id="ARBA00011738"/>
    </source>
</evidence>
<keyword evidence="7 13" id="KW-0808">Transferase</keyword>
<reference evidence="14 15" key="1">
    <citation type="journal article" date="2019" name="ISME J.">
        <title>Evolution in action: habitat transition from sediment to the pelagial leads to genome streamlining in Methylophilaceae.</title>
        <authorList>
            <person name="Salcher M."/>
            <person name="Schaefle D."/>
            <person name="Kaspar M."/>
            <person name="Neuenschwander S.M."/>
            <person name="Ghai R."/>
        </authorList>
    </citation>
    <scope>NUCLEOTIDE SEQUENCE [LARGE SCALE GENOMIC DNA]</scope>
    <source>
        <strain evidence="14 15">MMS-RI-1</strain>
    </source>
</reference>
<feature type="binding site" evidence="13">
    <location>
        <position position="281"/>
    </location>
    <ligand>
        <name>substrate</name>
    </ligand>
</feature>
<dbReference type="PANTHER" id="PTHR42684">
    <property type="entry name" value="ADENOSYLMETHIONINE-8-AMINO-7-OXONONANOATE AMINOTRANSFERASE"/>
    <property type="match status" value="1"/>
</dbReference>
<dbReference type="EMBL" id="CP040986">
    <property type="protein sequence ID" value="QDD13886.1"/>
    <property type="molecule type" value="Genomic_DNA"/>
</dbReference>
<comment type="function">
    <text evidence="13">Catalyzes the transfer of the alpha-amino group from S-adenosyl-L-methionine (SAM) to 7-keto-8-aminopelargonic acid (KAPA) to form 7,8-diaminopelargonic acid (DAPA). It is the only aminotransferase known to utilize SAM as an amino donor.</text>
</comment>
<dbReference type="GO" id="GO:0030170">
    <property type="term" value="F:pyridoxal phosphate binding"/>
    <property type="evidence" value="ECO:0007669"/>
    <property type="project" value="UniProtKB-UniRule"/>
</dbReference>
<evidence type="ECO:0000256" key="3">
    <source>
        <dbReference type="ARBA" id="ARBA00005063"/>
    </source>
</evidence>
<keyword evidence="6 13" id="KW-0032">Aminotransferase</keyword>
<dbReference type="SUPFAM" id="SSF53383">
    <property type="entry name" value="PLP-dependent transferases"/>
    <property type="match status" value="1"/>
</dbReference>
<comment type="pathway">
    <text evidence="3 13">Cofactor biosynthesis; biotin biosynthesis; 7,8-diaminononanoate from 8-amino-7-oxononanoate (SAM route): step 1/1.</text>
</comment>
<keyword evidence="8 13" id="KW-0949">S-adenosyl-L-methionine</keyword>
<gene>
    <name evidence="13 14" type="primary">bioA</name>
    <name evidence="14" type="ORF">FIT61_05535</name>
</gene>
<dbReference type="PANTHER" id="PTHR42684:SF17">
    <property type="entry name" value="ADENOSYLMETHIONINE-8-AMINO-7-OXONONANOATE AMINOTRANSFERASE"/>
    <property type="match status" value="1"/>
</dbReference>
<evidence type="ECO:0000256" key="8">
    <source>
        <dbReference type="ARBA" id="ARBA00022691"/>
    </source>
</evidence>
<comment type="subunit">
    <text evidence="4 13">Homodimer.</text>
</comment>
<accession>A0AAE6FU45</accession>
<keyword evidence="15" id="KW-1185">Reference proteome</keyword>
<dbReference type="EC" id="2.6.1.62" evidence="13"/>
<evidence type="ECO:0000256" key="5">
    <source>
        <dbReference type="ARBA" id="ARBA00022490"/>
    </source>
</evidence>
<dbReference type="Gene3D" id="3.90.1150.10">
    <property type="entry name" value="Aspartate Aminotransferase, domain 1"/>
    <property type="match status" value="1"/>
</dbReference>
<dbReference type="Pfam" id="PF00202">
    <property type="entry name" value="Aminotran_3"/>
    <property type="match status" value="1"/>
</dbReference>
<evidence type="ECO:0000256" key="10">
    <source>
        <dbReference type="ARBA" id="ARBA00022898"/>
    </source>
</evidence>
<dbReference type="HAMAP" id="MF_00834">
    <property type="entry name" value="BioA"/>
    <property type="match status" value="1"/>
</dbReference>
<comment type="catalytic activity">
    <reaction evidence="11 13">
        <text>(8S)-8-amino-7-oxononanoate + S-adenosyl-L-methionine = S-adenosyl-4-methylsulfanyl-2-oxobutanoate + (7R,8S)-7,8-diammoniononanoate</text>
        <dbReference type="Rhea" id="RHEA:16861"/>
        <dbReference type="ChEBI" id="CHEBI:16490"/>
        <dbReference type="ChEBI" id="CHEBI:59789"/>
        <dbReference type="ChEBI" id="CHEBI:149468"/>
        <dbReference type="ChEBI" id="CHEBI:149469"/>
        <dbReference type="EC" id="2.6.1.62"/>
    </reaction>
</comment>
<dbReference type="InterPro" id="IPR015422">
    <property type="entry name" value="PyrdxlP-dep_Trfase_small"/>
</dbReference>
<organism evidence="14 15">
    <name type="scientific">Candidatus Methylopumilus rimovensis</name>
    <dbReference type="NCBI Taxonomy" id="2588535"/>
    <lineage>
        <taxon>Bacteria</taxon>
        <taxon>Pseudomonadati</taxon>
        <taxon>Pseudomonadota</taxon>
        <taxon>Betaproteobacteria</taxon>
        <taxon>Nitrosomonadales</taxon>
        <taxon>Methylophilaceae</taxon>
        <taxon>Candidatus Methylopumilus</taxon>
    </lineage>
</organism>
<evidence type="ECO:0000256" key="11">
    <source>
        <dbReference type="ARBA" id="ARBA00048449"/>
    </source>
</evidence>
<sequence>MRNQNFIDRSLKSLWNPCTQMKIQQSQSIIPIKRGEGVWLFDYDDKKYLDATSSWWVNLFGHNQSEIKKYITDQLDLVEHVMLAGLTHEPAIKLSEKLSHLTNLGHAFYGSDGSNAIEIAIKMSVHYWKNKGQPKKNKIIYLQNSYHGETLGALSVTDIKLFRKNYASLIKKNNPIKTPDWRYADKGETAESFALRCIQDLERYFQDNHQYIAAFILEPLVQCATGMGMYHSIYLAKARDLCTQYHIHLIDDEIAVGFGRTGKMFAFEHANIKPDFICLSKGLTGGFLPLSAVLTTDNVYMAFYEDKIEKGFLHSHSYTGNPLACSAALGTINYFENHDVINQNSKTSAYISERMKSLSILPISNLRNIGMIWAFDLDGATKKIIKKISSKAINRGLLIRPIGHTIYFMPPYVINHDEINFMIDTTLEVIQSSI</sequence>